<dbReference type="Pfam" id="PF13174">
    <property type="entry name" value="TPR_6"/>
    <property type="match status" value="1"/>
</dbReference>
<feature type="repeat" description="TPR" evidence="7">
    <location>
        <begin position="302"/>
        <end position="335"/>
    </location>
</feature>
<dbReference type="GO" id="GO:0016567">
    <property type="term" value="P:protein ubiquitination"/>
    <property type="evidence" value="ECO:0007669"/>
    <property type="project" value="TreeGrafter"/>
</dbReference>
<gene>
    <name evidence="10" type="ORF">g.24606</name>
</gene>
<protein>
    <recommendedName>
        <fullName evidence="9">Cdc23 domain-containing protein</fullName>
    </recommendedName>
</protein>
<evidence type="ECO:0000256" key="8">
    <source>
        <dbReference type="SAM" id="MobiDB-lite"/>
    </source>
</evidence>
<dbReference type="SMART" id="SM00028">
    <property type="entry name" value="TPR"/>
    <property type="match status" value="7"/>
</dbReference>
<dbReference type="PANTHER" id="PTHR12558">
    <property type="entry name" value="CELL DIVISION CYCLE 16,23,27"/>
    <property type="match status" value="1"/>
</dbReference>
<evidence type="ECO:0000256" key="3">
    <source>
        <dbReference type="ARBA" id="ARBA00022776"/>
    </source>
</evidence>
<evidence type="ECO:0000256" key="7">
    <source>
        <dbReference type="PROSITE-ProRule" id="PRU00339"/>
    </source>
</evidence>
<keyword evidence="3" id="KW-0498">Mitosis</keyword>
<evidence type="ECO:0000313" key="10">
    <source>
        <dbReference type="EMBL" id="JAT72233.1"/>
    </source>
</evidence>
<evidence type="ECO:0000256" key="1">
    <source>
        <dbReference type="ARBA" id="ARBA00022618"/>
    </source>
</evidence>
<sequence>MSIVRELRQAVVDCNARGLMESSRWAAQQLAGLPEEETGTGEASLEPVQPVWSREDDRHALARCHFDVKEYRSAAHVLSDCTSPKSTFLRLYSLYLAGEKRKEEERAEAAGGRPPRVSPQNAELEGLEAELSRLCAGSADGFLLYLLGLVRLDGASLDGARQALVAAVRAYPANWCAWKALQRACPDLPAALALGLPEHPARAFFLASLAVDLHDSGEALGWLEELAPRFPASDVLVQLAAEAHYNLQNFDEAQALFEDLLARDPHRLEGMDVYSNILYVKEESAALSHLAHSTALNDKYRTETCCIIGNYHSLKGQHERAAQYFRRALKLNPNCLSAWTLMGHEYVELKNPPAAIEAYRRAVDVNPRDYRAWYGLGQTYELVDMPYHALYYFKRAVFLRPRDARMWNAMGHCFQAGGEAEYGLAIRCHMRALPHDKEGVSLHELAKLHARLGQRAQAAHYHRLVLERMDAEGLEGQDAVEALTYLADCYEAEGDTTAAEACLTRLLEYGAHSKESARSAMDQLRCALGSAATPVRPDTPPSR</sequence>
<keyword evidence="5 7" id="KW-0802">TPR repeat</keyword>
<dbReference type="SUPFAM" id="SSF48452">
    <property type="entry name" value="TPR-like"/>
    <property type="match status" value="2"/>
</dbReference>
<dbReference type="PANTHER" id="PTHR12558:SF10">
    <property type="entry name" value="CELL DIVISION CYCLE PROTEIN 23 HOMOLOG"/>
    <property type="match status" value="1"/>
</dbReference>
<dbReference type="AlphaFoldDB" id="A0A1D1ZZY4"/>
<feature type="repeat" description="TPR" evidence="7">
    <location>
        <begin position="370"/>
        <end position="403"/>
    </location>
</feature>
<dbReference type="PROSITE" id="PS50005">
    <property type="entry name" value="TPR"/>
    <property type="match status" value="3"/>
</dbReference>
<dbReference type="InterPro" id="IPR011990">
    <property type="entry name" value="TPR-like_helical_dom_sf"/>
</dbReference>
<dbReference type="GO" id="GO:0005680">
    <property type="term" value="C:anaphase-promoting complex"/>
    <property type="evidence" value="ECO:0007669"/>
    <property type="project" value="InterPro"/>
</dbReference>
<feature type="repeat" description="TPR" evidence="7">
    <location>
        <begin position="336"/>
        <end position="369"/>
    </location>
</feature>
<evidence type="ECO:0000256" key="5">
    <source>
        <dbReference type="ARBA" id="ARBA00022803"/>
    </source>
</evidence>
<dbReference type="GO" id="GO:0045842">
    <property type="term" value="P:positive regulation of mitotic metaphase/anaphase transition"/>
    <property type="evidence" value="ECO:0007669"/>
    <property type="project" value="TreeGrafter"/>
</dbReference>
<dbReference type="GO" id="GO:0051301">
    <property type="term" value="P:cell division"/>
    <property type="evidence" value="ECO:0007669"/>
    <property type="project" value="UniProtKB-KW"/>
</dbReference>
<keyword evidence="2" id="KW-0677">Repeat</keyword>
<dbReference type="GO" id="GO:0031145">
    <property type="term" value="P:anaphase-promoting complex-dependent catabolic process"/>
    <property type="evidence" value="ECO:0007669"/>
    <property type="project" value="TreeGrafter"/>
</dbReference>
<evidence type="ECO:0000256" key="4">
    <source>
        <dbReference type="ARBA" id="ARBA00022786"/>
    </source>
</evidence>
<dbReference type="Pfam" id="PF13414">
    <property type="entry name" value="TPR_11"/>
    <property type="match status" value="1"/>
</dbReference>
<evidence type="ECO:0000259" key="9">
    <source>
        <dbReference type="Pfam" id="PF04049"/>
    </source>
</evidence>
<keyword evidence="6" id="KW-0131">Cell cycle</keyword>
<evidence type="ECO:0000256" key="2">
    <source>
        <dbReference type="ARBA" id="ARBA00022737"/>
    </source>
</evidence>
<organism evidence="10">
    <name type="scientific">Auxenochlorella protothecoides</name>
    <name type="common">Green microalga</name>
    <name type="synonym">Chlorella protothecoides</name>
    <dbReference type="NCBI Taxonomy" id="3075"/>
    <lineage>
        <taxon>Eukaryota</taxon>
        <taxon>Viridiplantae</taxon>
        <taxon>Chlorophyta</taxon>
        <taxon>core chlorophytes</taxon>
        <taxon>Trebouxiophyceae</taxon>
        <taxon>Chlorellales</taxon>
        <taxon>Chlorellaceae</taxon>
        <taxon>Auxenochlorella</taxon>
    </lineage>
</organism>
<dbReference type="Pfam" id="PF04049">
    <property type="entry name" value="ANAPC8"/>
    <property type="match status" value="1"/>
</dbReference>
<feature type="domain" description="Cdc23" evidence="9">
    <location>
        <begin position="4"/>
        <end position="238"/>
    </location>
</feature>
<keyword evidence="4" id="KW-0833">Ubl conjugation pathway</keyword>
<dbReference type="Pfam" id="PF00515">
    <property type="entry name" value="TPR_1"/>
    <property type="match status" value="1"/>
</dbReference>
<accession>A0A1D1ZZY4</accession>
<dbReference type="EMBL" id="GDKF01006389">
    <property type="protein sequence ID" value="JAT72233.1"/>
    <property type="molecule type" value="Transcribed_RNA"/>
</dbReference>
<dbReference type="InterPro" id="IPR007192">
    <property type="entry name" value="APC8"/>
</dbReference>
<proteinExistence type="predicted"/>
<feature type="region of interest" description="Disordered" evidence="8">
    <location>
        <begin position="104"/>
        <end position="123"/>
    </location>
</feature>
<dbReference type="Gene3D" id="1.25.40.10">
    <property type="entry name" value="Tetratricopeptide repeat domain"/>
    <property type="match status" value="2"/>
</dbReference>
<evidence type="ECO:0000256" key="6">
    <source>
        <dbReference type="ARBA" id="ARBA00023306"/>
    </source>
</evidence>
<reference evidence="10" key="1">
    <citation type="submission" date="2015-08" db="EMBL/GenBank/DDBJ databases">
        <authorList>
            <person name="Babu N.S."/>
            <person name="Beckwith C.J."/>
            <person name="Beseler K.G."/>
            <person name="Brison A."/>
            <person name="Carone J.V."/>
            <person name="Caskin T.P."/>
            <person name="Diamond M."/>
            <person name="Durham M.E."/>
            <person name="Foxe J.M."/>
            <person name="Go M."/>
            <person name="Henderson B.A."/>
            <person name="Jones I.B."/>
            <person name="McGettigan J.A."/>
            <person name="Micheletti S.J."/>
            <person name="Nasrallah M.E."/>
            <person name="Ortiz D."/>
            <person name="Piller C.R."/>
            <person name="Privatt S.R."/>
            <person name="Schneider S.L."/>
            <person name="Sharp S."/>
            <person name="Smith T.C."/>
            <person name="Stanton J.D."/>
            <person name="Ullery H.E."/>
            <person name="Wilson R.J."/>
            <person name="Serrano M.G."/>
            <person name="Buck G."/>
            <person name="Lee V."/>
            <person name="Wang Y."/>
            <person name="Carvalho R."/>
            <person name="Voegtly L."/>
            <person name="Shi R."/>
            <person name="Duckworth R."/>
            <person name="Johnson A."/>
            <person name="Loviza R."/>
            <person name="Walstead R."/>
            <person name="Shah Z."/>
            <person name="Kiflezghi M."/>
            <person name="Wade K."/>
            <person name="Ball S.L."/>
            <person name="Bradley K.W."/>
            <person name="Asai D.J."/>
            <person name="Bowman C.A."/>
            <person name="Russell D.A."/>
            <person name="Pope W.H."/>
            <person name="Jacobs-Sera D."/>
            <person name="Hendrix R.W."/>
            <person name="Hatfull G.F."/>
        </authorList>
    </citation>
    <scope>NUCLEOTIDE SEQUENCE</scope>
</reference>
<name>A0A1D1ZZY4_AUXPR</name>
<keyword evidence="1" id="KW-0132">Cell division</keyword>
<dbReference type="InterPro" id="IPR019734">
    <property type="entry name" value="TPR_rpt"/>
</dbReference>
<dbReference type="Pfam" id="PF13432">
    <property type="entry name" value="TPR_16"/>
    <property type="match status" value="1"/>
</dbReference>